<dbReference type="GO" id="GO:0045490">
    <property type="term" value="P:pectin catabolic process"/>
    <property type="evidence" value="ECO:0007669"/>
    <property type="project" value="TreeGrafter"/>
</dbReference>
<dbReference type="Gene3D" id="2.160.20.10">
    <property type="entry name" value="Single-stranded right-handed beta-helix, Pectin lyase-like"/>
    <property type="match status" value="1"/>
</dbReference>
<evidence type="ECO:0000256" key="3">
    <source>
        <dbReference type="ARBA" id="ARBA00008891"/>
    </source>
</evidence>
<proteinExistence type="inferred from homology"/>
<dbReference type="EC" id="3.1.1.11" evidence="4"/>
<dbReference type="FunFam" id="2.160.20.10:FF:000013">
    <property type="entry name" value="Pectinesterase"/>
    <property type="match status" value="1"/>
</dbReference>
<feature type="chain" id="PRO_5043011806" description="pectinesterase" evidence="11">
    <location>
        <begin position="28"/>
        <end position="336"/>
    </location>
</feature>
<keyword evidence="5" id="KW-0134">Cell wall</keyword>
<evidence type="ECO:0000256" key="7">
    <source>
        <dbReference type="ARBA" id="ARBA00023085"/>
    </source>
</evidence>
<name>A0AAN9FP39_CROPI</name>
<keyword evidence="11" id="KW-0732">Signal</keyword>
<evidence type="ECO:0000256" key="9">
    <source>
        <dbReference type="ARBA" id="ARBA00047928"/>
    </source>
</evidence>
<evidence type="ECO:0000256" key="4">
    <source>
        <dbReference type="ARBA" id="ARBA00013229"/>
    </source>
</evidence>
<dbReference type="InterPro" id="IPR000070">
    <property type="entry name" value="Pectinesterase_cat"/>
</dbReference>
<reference evidence="13 14" key="1">
    <citation type="submission" date="2024-01" db="EMBL/GenBank/DDBJ databases">
        <title>The genomes of 5 underutilized Papilionoideae crops provide insights into root nodulation and disease resistanc.</title>
        <authorList>
            <person name="Yuan L."/>
        </authorList>
    </citation>
    <scope>NUCLEOTIDE SEQUENCE [LARGE SCALE GENOMIC DNA]</scope>
    <source>
        <strain evidence="13">ZHUSHIDOU_FW_LH</strain>
        <tissue evidence="13">Leaf</tissue>
    </source>
</reference>
<dbReference type="PANTHER" id="PTHR31321:SF120">
    <property type="entry name" value="PECTINESTERASE 52-RELATED"/>
    <property type="match status" value="1"/>
</dbReference>
<organism evidence="13 14">
    <name type="scientific">Crotalaria pallida</name>
    <name type="common">Smooth rattlebox</name>
    <name type="synonym">Crotalaria striata</name>
    <dbReference type="NCBI Taxonomy" id="3830"/>
    <lineage>
        <taxon>Eukaryota</taxon>
        <taxon>Viridiplantae</taxon>
        <taxon>Streptophyta</taxon>
        <taxon>Embryophyta</taxon>
        <taxon>Tracheophyta</taxon>
        <taxon>Spermatophyta</taxon>
        <taxon>Magnoliopsida</taxon>
        <taxon>eudicotyledons</taxon>
        <taxon>Gunneridae</taxon>
        <taxon>Pentapetalae</taxon>
        <taxon>rosids</taxon>
        <taxon>fabids</taxon>
        <taxon>Fabales</taxon>
        <taxon>Fabaceae</taxon>
        <taxon>Papilionoideae</taxon>
        <taxon>50 kb inversion clade</taxon>
        <taxon>genistoids sensu lato</taxon>
        <taxon>core genistoids</taxon>
        <taxon>Crotalarieae</taxon>
        <taxon>Crotalaria</taxon>
    </lineage>
</organism>
<evidence type="ECO:0000256" key="11">
    <source>
        <dbReference type="SAM" id="SignalP"/>
    </source>
</evidence>
<gene>
    <name evidence="13" type="ORF">RIF29_18031</name>
</gene>
<accession>A0AAN9FP39</accession>
<comment type="pathway">
    <text evidence="2">Glycan metabolism; pectin degradation; 2-dehydro-3-deoxy-D-gluconate from pectin: step 1/5.</text>
</comment>
<feature type="signal peptide" evidence="11">
    <location>
        <begin position="1"/>
        <end position="27"/>
    </location>
</feature>
<evidence type="ECO:0000256" key="8">
    <source>
        <dbReference type="ARBA" id="ARBA00023180"/>
    </source>
</evidence>
<evidence type="ECO:0000313" key="13">
    <source>
        <dbReference type="EMBL" id="KAK7276885.1"/>
    </source>
</evidence>
<evidence type="ECO:0000256" key="10">
    <source>
        <dbReference type="ARBA" id="ARBA00057335"/>
    </source>
</evidence>
<dbReference type="GO" id="GO:0030599">
    <property type="term" value="F:pectinesterase activity"/>
    <property type="evidence" value="ECO:0007669"/>
    <property type="project" value="UniProtKB-EC"/>
</dbReference>
<dbReference type="Pfam" id="PF01095">
    <property type="entry name" value="Pectinesterase"/>
    <property type="match status" value="1"/>
</dbReference>
<dbReference type="EMBL" id="JAYWIO010000003">
    <property type="protein sequence ID" value="KAK7276885.1"/>
    <property type="molecule type" value="Genomic_DNA"/>
</dbReference>
<keyword evidence="14" id="KW-1185">Reference proteome</keyword>
<dbReference type="InterPro" id="IPR012334">
    <property type="entry name" value="Pectin_lyas_fold"/>
</dbReference>
<dbReference type="GO" id="GO:0042545">
    <property type="term" value="P:cell wall modification"/>
    <property type="evidence" value="ECO:0007669"/>
    <property type="project" value="InterPro"/>
</dbReference>
<dbReference type="AlphaFoldDB" id="A0AAN9FP39"/>
<sequence>MVQLPPLLALLFSLILFFNCSFWVGKAMGNCGGKINKTIVVDQSGKGEFTSVQAAIDSIMQDNNQWIKIHVTAGTYREKVEISLYKPCIILEGAGKEVTKITYGGHQSDGNWNAAFVSSPPNVIVIGITFENTFRNSADSHFTEAPAAAIFGDKSVFFNSGFIGFQDTLLDSNGRHYFKNCYIQGEVDFIYGQGQSYYQDCKINATQENSPPGFITAQRRQSEKDPSGFVFSGCSVEGSGKVKLGRAYGPYSRVIFLETYLSSVVSPEGWDPWNFRGFEYRFTYAEVNCTGPGSDTKNRVKWEKKLSPSELNEFSLSSFINHDEWLSRLPPPVTFV</sequence>
<dbReference type="Proteomes" id="UP001372338">
    <property type="component" value="Unassembled WGS sequence"/>
</dbReference>
<dbReference type="InterPro" id="IPR011050">
    <property type="entry name" value="Pectin_lyase_fold/virulence"/>
</dbReference>
<keyword evidence="6" id="KW-0378">Hydrolase</keyword>
<comment type="subcellular location">
    <subcellularLocation>
        <location evidence="1">Secreted</location>
        <location evidence="1">Cell wall</location>
    </subcellularLocation>
</comment>
<keyword evidence="8" id="KW-0325">Glycoprotein</keyword>
<dbReference type="PANTHER" id="PTHR31321">
    <property type="entry name" value="ACYL-COA THIOESTER HYDROLASE YBHC-RELATED"/>
    <property type="match status" value="1"/>
</dbReference>
<comment type="catalytic activity">
    <reaction evidence="9">
        <text>[(1-&gt;4)-alpha-D-galacturonosyl methyl ester](n) + n H2O = [(1-&gt;4)-alpha-D-galacturonosyl](n) + n methanol + n H(+)</text>
        <dbReference type="Rhea" id="RHEA:22380"/>
        <dbReference type="Rhea" id="RHEA-COMP:14570"/>
        <dbReference type="Rhea" id="RHEA-COMP:14573"/>
        <dbReference type="ChEBI" id="CHEBI:15377"/>
        <dbReference type="ChEBI" id="CHEBI:15378"/>
        <dbReference type="ChEBI" id="CHEBI:17790"/>
        <dbReference type="ChEBI" id="CHEBI:140522"/>
        <dbReference type="ChEBI" id="CHEBI:140523"/>
        <dbReference type="EC" id="3.1.1.11"/>
    </reaction>
</comment>
<evidence type="ECO:0000256" key="2">
    <source>
        <dbReference type="ARBA" id="ARBA00005184"/>
    </source>
</evidence>
<comment type="similarity">
    <text evidence="3">Belongs to the pectinesterase family.</text>
</comment>
<protein>
    <recommendedName>
        <fullName evidence="4">pectinesterase</fullName>
        <ecNumber evidence="4">3.1.1.11</ecNumber>
    </recommendedName>
</protein>
<keyword evidence="7" id="KW-0063">Aspartyl esterase</keyword>
<evidence type="ECO:0000259" key="12">
    <source>
        <dbReference type="Pfam" id="PF01095"/>
    </source>
</evidence>
<feature type="domain" description="Pectinesterase catalytic" evidence="12">
    <location>
        <begin position="39"/>
        <end position="322"/>
    </location>
</feature>
<dbReference type="SUPFAM" id="SSF51126">
    <property type="entry name" value="Pectin lyase-like"/>
    <property type="match status" value="1"/>
</dbReference>
<evidence type="ECO:0000256" key="1">
    <source>
        <dbReference type="ARBA" id="ARBA00004191"/>
    </source>
</evidence>
<comment type="caution">
    <text evidence="13">The sequence shown here is derived from an EMBL/GenBank/DDBJ whole genome shotgun (WGS) entry which is preliminary data.</text>
</comment>
<evidence type="ECO:0000313" key="14">
    <source>
        <dbReference type="Proteomes" id="UP001372338"/>
    </source>
</evidence>
<comment type="function">
    <text evidence="10">Acts in the modification of cell walls via demethylesterification of cell wall pectin.</text>
</comment>
<evidence type="ECO:0000256" key="5">
    <source>
        <dbReference type="ARBA" id="ARBA00022512"/>
    </source>
</evidence>
<evidence type="ECO:0000256" key="6">
    <source>
        <dbReference type="ARBA" id="ARBA00022801"/>
    </source>
</evidence>
<keyword evidence="5" id="KW-0964">Secreted</keyword>